<gene>
    <name evidence="2" type="ORF">E2636_17700</name>
</gene>
<keyword evidence="1" id="KW-1133">Transmembrane helix</keyword>
<dbReference type="Proteomes" id="UP000294292">
    <property type="component" value="Chromosome"/>
</dbReference>
<keyword evidence="1" id="KW-0472">Membrane</keyword>
<feature type="transmembrane region" description="Helical" evidence="1">
    <location>
        <begin position="6"/>
        <end position="23"/>
    </location>
</feature>
<name>A0A4P7A1F5_9BACL</name>
<feature type="transmembrane region" description="Helical" evidence="1">
    <location>
        <begin position="30"/>
        <end position="50"/>
    </location>
</feature>
<protein>
    <submittedName>
        <fullName evidence="2">Uncharacterized protein</fullName>
    </submittedName>
</protein>
<keyword evidence="3" id="KW-1185">Reference proteome</keyword>
<dbReference type="OrthoDB" id="2440830at2"/>
<evidence type="ECO:0000256" key="1">
    <source>
        <dbReference type="SAM" id="Phobius"/>
    </source>
</evidence>
<accession>A0A4P7A1F5</accession>
<reference evidence="2 3" key="1">
    <citation type="submission" date="2019-03" db="EMBL/GenBank/DDBJ databases">
        <title>Complete genome sequence of Paenisporosarcina antarctica CGMCC 1.6503T.</title>
        <authorList>
            <person name="Rong J.-C."/>
            <person name="Chi N.-Y."/>
            <person name="Zhang Q.-F."/>
        </authorList>
    </citation>
    <scope>NUCLEOTIDE SEQUENCE [LARGE SCALE GENOMIC DNA]</scope>
    <source>
        <strain evidence="2 3">CGMCC 1.6503</strain>
    </source>
</reference>
<organism evidence="2 3">
    <name type="scientific">Paenisporosarcina antarctica</name>
    <dbReference type="NCBI Taxonomy" id="417367"/>
    <lineage>
        <taxon>Bacteria</taxon>
        <taxon>Bacillati</taxon>
        <taxon>Bacillota</taxon>
        <taxon>Bacilli</taxon>
        <taxon>Bacillales</taxon>
        <taxon>Caryophanaceae</taxon>
        <taxon>Paenisporosarcina</taxon>
    </lineage>
</organism>
<sequence length="77" mass="8376">MIKSLAIVLVGGVIFIIKVPPLVKKKQKKEIVVFSSLLIIGVGLSITYAIGKTIPNPLDFITFMLKPLSDLISLLVE</sequence>
<evidence type="ECO:0000313" key="3">
    <source>
        <dbReference type="Proteomes" id="UP000294292"/>
    </source>
</evidence>
<dbReference type="EMBL" id="CP038015">
    <property type="protein sequence ID" value="QBP42860.1"/>
    <property type="molecule type" value="Genomic_DNA"/>
</dbReference>
<proteinExistence type="predicted"/>
<evidence type="ECO:0000313" key="2">
    <source>
        <dbReference type="EMBL" id="QBP42860.1"/>
    </source>
</evidence>
<keyword evidence="1" id="KW-0812">Transmembrane</keyword>
<dbReference type="KEGG" id="panc:E2636_17700"/>
<dbReference type="RefSeq" id="WP_134211603.1">
    <property type="nucleotide sequence ID" value="NZ_CP038015.1"/>
</dbReference>
<dbReference type="AlphaFoldDB" id="A0A4P7A1F5"/>